<sequence>MNFYEKVYQIVQMIPAGRVASYGQIALMAGNPKASRAVGYALHVNPLPGVIPCHRVVNREGRLAPGFAFGGQDEQKKLLEAEGVDVDDNGYVNMQLYAWNNANP</sequence>
<evidence type="ECO:0000256" key="4">
    <source>
        <dbReference type="ARBA" id="ARBA00022763"/>
    </source>
</evidence>
<name>A0A1H8BTJ7_9FIRM</name>
<reference evidence="8 9" key="1">
    <citation type="submission" date="2016-10" db="EMBL/GenBank/DDBJ databases">
        <authorList>
            <person name="de Groot N.N."/>
        </authorList>
    </citation>
    <scope>NUCLEOTIDE SEQUENCE [LARGE SCALE GENOMIC DNA]</scope>
    <source>
        <strain evidence="8 9">CGMCC 1.5070</strain>
    </source>
</reference>
<dbReference type="EMBL" id="FOCG01000001">
    <property type="protein sequence ID" value="SEM85909.1"/>
    <property type="molecule type" value="Genomic_DNA"/>
</dbReference>
<evidence type="ECO:0000256" key="3">
    <source>
        <dbReference type="ARBA" id="ARBA00022679"/>
    </source>
</evidence>
<dbReference type="AlphaFoldDB" id="A0A1H8BTJ7"/>
<dbReference type="Proteomes" id="UP000199158">
    <property type="component" value="Unassembled WGS sequence"/>
</dbReference>
<dbReference type="PANTHER" id="PTHR42942">
    <property type="entry name" value="6-O-METHYLGUANINE DNA METHYLTRANSFERASE"/>
    <property type="match status" value="1"/>
</dbReference>
<dbReference type="InterPro" id="IPR014048">
    <property type="entry name" value="MethylDNA_cys_MeTrfase_DNA-bd"/>
</dbReference>
<accession>A0A1H8BTJ7</accession>
<keyword evidence="9" id="KW-1185">Reference proteome</keyword>
<comment type="catalytic activity">
    <reaction evidence="1">
        <text>a 4-O-methyl-thymidine in DNA + L-cysteinyl-[protein] = a thymidine in DNA + S-methyl-L-cysteinyl-[protein]</text>
        <dbReference type="Rhea" id="RHEA:53428"/>
        <dbReference type="Rhea" id="RHEA-COMP:10131"/>
        <dbReference type="Rhea" id="RHEA-COMP:10132"/>
        <dbReference type="Rhea" id="RHEA-COMP:13555"/>
        <dbReference type="Rhea" id="RHEA-COMP:13556"/>
        <dbReference type="ChEBI" id="CHEBI:29950"/>
        <dbReference type="ChEBI" id="CHEBI:82612"/>
        <dbReference type="ChEBI" id="CHEBI:137386"/>
        <dbReference type="ChEBI" id="CHEBI:137387"/>
        <dbReference type="EC" id="2.1.1.63"/>
    </reaction>
</comment>
<dbReference type="Gene3D" id="1.10.10.10">
    <property type="entry name" value="Winged helix-like DNA-binding domain superfamily/Winged helix DNA-binding domain"/>
    <property type="match status" value="1"/>
</dbReference>
<dbReference type="InterPro" id="IPR036217">
    <property type="entry name" value="MethylDNA_cys_MeTrfase_DNAb"/>
</dbReference>
<keyword evidence="4" id="KW-0227">DNA damage</keyword>
<dbReference type="GO" id="GO:0003908">
    <property type="term" value="F:methylated-DNA-[protein]-cysteine S-methyltransferase activity"/>
    <property type="evidence" value="ECO:0007669"/>
    <property type="project" value="UniProtKB-EC"/>
</dbReference>
<keyword evidence="2 8" id="KW-0489">Methyltransferase</keyword>
<dbReference type="InterPro" id="IPR036388">
    <property type="entry name" value="WH-like_DNA-bd_sf"/>
</dbReference>
<dbReference type="RefSeq" id="WP_092754284.1">
    <property type="nucleotide sequence ID" value="NZ_FOCG01000001.1"/>
</dbReference>
<dbReference type="GO" id="GO:0032259">
    <property type="term" value="P:methylation"/>
    <property type="evidence" value="ECO:0007669"/>
    <property type="project" value="UniProtKB-KW"/>
</dbReference>
<proteinExistence type="predicted"/>
<evidence type="ECO:0000256" key="2">
    <source>
        <dbReference type="ARBA" id="ARBA00022603"/>
    </source>
</evidence>
<evidence type="ECO:0000256" key="5">
    <source>
        <dbReference type="ARBA" id="ARBA00023204"/>
    </source>
</evidence>
<protein>
    <submittedName>
        <fullName evidence="8">Methylated-DNA-protein-cysteine methyltransferase related protein</fullName>
    </submittedName>
</protein>
<evidence type="ECO:0000259" key="7">
    <source>
        <dbReference type="Pfam" id="PF01035"/>
    </source>
</evidence>
<dbReference type="InterPro" id="IPR052520">
    <property type="entry name" value="ATL_DNA_repair"/>
</dbReference>
<dbReference type="GO" id="GO:0006281">
    <property type="term" value="P:DNA repair"/>
    <property type="evidence" value="ECO:0007669"/>
    <property type="project" value="UniProtKB-KW"/>
</dbReference>
<evidence type="ECO:0000313" key="8">
    <source>
        <dbReference type="EMBL" id="SEM85909.1"/>
    </source>
</evidence>
<dbReference type="InterPro" id="IPR001497">
    <property type="entry name" value="MethylDNA_cys_MeTrfase_AS"/>
</dbReference>
<feature type="domain" description="Methylated-DNA-[protein]-cysteine S-methyltransferase DNA binding" evidence="7">
    <location>
        <begin position="2"/>
        <end position="84"/>
    </location>
</feature>
<evidence type="ECO:0000313" key="9">
    <source>
        <dbReference type="Proteomes" id="UP000199158"/>
    </source>
</evidence>
<dbReference type="OrthoDB" id="9789813at2"/>
<comment type="catalytic activity">
    <reaction evidence="6">
        <text>a 6-O-methyl-2'-deoxyguanosine in DNA + L-cysteinyl-[protein] = S-methyl-L-cysteinyl-[protein] + a 2'-deoxyguanosine in DNA</text>
        <dbReference type="Rhea" id="RHEA:24000"/>
        <dbReference type="Rhea" id="RHEA-COMP:10131"/>
        <dbReference type="Rhea" id="RHEA-COMP:10132"/>
        <dbReference type="Rhea" id="RHEA-COMP:11367"/>
        <dbReference type="Rhea" id="RHEA-COMP:11368"/>
        <dbReference type="ChEBI" id="CHEBI:29950"/>
        <dbReference type="ChEBI" id="CHEBI:82612"/>
        <dbReference type="ChEBI" id="CHEBI:85445"/>
        <dbReference type="ChEBI" id="CHEBI:85448"/>
        <dbReference type="EC" id="2.1.1.63"/>
    </reaction>
</comment>
<organism evidence="8 9">
    <name type="scientific">Hydrogenoanaerobacterium saccharovorans</name>
    <dbReference type="NCBI Taxonomy" id="474960"/>
    <lineage>
        <taxon>Bacteria</taxon>
        <taxon>Bacillati</taxon>
        <taxon>Bacillota</taxon>
        <taxon>Clostridia</taxon>
        <taxon>Eubacteriales</taxon>
        <taxon>Oscillospiraceae</taxon>
        <taxon>Hydrogenoanaerobacterium</taxon>
    </lineage>
</organism>
<dbReference type="PROSITE" id="PS00374">
    <property type="entry name" value="MGMT"/>
    <property type="match status" value="1"/>
</dbReference>
<keyword evidence="5" id="KW-0234">DNA repair</keyword>
<evidence type="ECO:0000256" key="6">
    <source>
        <dbReference type="ARBA" id="ARBA00049348"/>
    </source>
</evidence>
<dbReference type="CDD" id="cd06445">
    <property type="entry name" value="ATase"/>
    <property type="match status" value="1"/>
</dbReference>
<evidence type="ECO:0000256" key="1">
    <source>
        <dbReference type="ARBA" id="ARBA00001286"/>
    </source>
</evidence>
<keyword evidence="3 8" id="KW-0808">Transferase</keyword>
<dbReference type="STRING" id="474960.SAMN05216180_2077"/>
<dbReference type="SUPFAM" id="SSF46767">
    <property type="entry name" value="Methylated DNA-protein cysteine methyltransferase, C-terminal domain"/>
    <property type="match status" value="1"/>
</dbReference>
<gene>
    <name evidence="8" type="ORF">SAMN05216180_2077</name>
</gene>
<dbReference type="PANTHER" id="PTHR42942:SF1">
    <property type="entry name" value="ALKYLTRANSFERASE-LIKE PROTEIN 1"/>
    <property type="match status" value="1"/>
</dbReference>
<dbReference type="NCBIfam" id="TIGR00589">
    <property type="entry name" value="ogt"/>
    <property type="match status" value="1"/>
</dbReference>
<dbReference type="Pfam" id="PF01035">
    <property type="entry name" value="DNA_binding_1"/>
    <property type="match status" value="1"/>
</dbReference>